<organism evidence="1 2">
    <name type="scientific">Thalassovita mediterranea</name>
    <dbReference type="NCBI Taxonomy" id="340021"/>
    <lineage>
        <taxon>Bacteria</taxon>
        <taxon>Pseudomonadati</taxon>
        <taxon>Pseudomonadota</taxon>
        <taxon>Alphaproteobacteria</taxon>
        <taxon>Rhodobacterales</taxon>
        <taxon>Roseobacteraceae</taxon>
        <taxon>Thalassovita</taxon>
    </lineage>
</organism>
<reference evidence="1 2" key="1">
    <citation type="submission" date="2015-09" db="EMBL/GenBank/DDBJ databases">
        <authorList>
            <consortium name="Swine Surveillance"/>
        </authorList>
    </citation>
    <scope>NUCLEOTIDE SEQUENCE [LARGE SCALE GENOMIC DNA]</scope>
    <source>
        <strain evidence="1 2">CECT 8383</strain>
    </source>
</reference>
<gene>
    <name evidence="1" type="ORF">TM5383_02768</name>
</gene>
<sequence>MIAHFAIITLFVSERQYVCLTATAQRSNI</sequence>
<dbReference type="STRING" id="340021.TM5383_02768"/>
<name>A0A0P1HFA1_9RHOB</name>
<accession>A0A0P1HFA1</accession>
<proteinExistence type="predicted"/>
<evidence type="ECO:0000313" key="2">
    <source>
        <dbReference type="Proteomes" id="UP000051681"/>
    </source>
</evidence>
<dbReference type="EMBL" id="CYSF01000017">
    <property type="protein sequence ID" value="CUH85534.1"/>
    <property type="molecule type" value="Genomic_DNA"/>
</dbReference>
<evidence type="ECO:0000313" key="1">
    <source>
        <dbReference type="EMBL" id="CUH85534.1"/>
    </source>
</evidence>
<keyword evidence="2" id="KW-1185">Reference proteome</keyword>
<dbReference type="AlphaFoldDB" id="A0A0P1HFA1"/>
<dbReference type="Proteomes" id="UP000051681">
    <property type="component" value="Unassembled WGS sequence"/>
</dbReference>
<protein>
    <submittedName>
        <fullName evidence="1">Uncharacterized protein</fullName>
    </submittedName>
</protein>